<evidence type="ECO:0000256" key="1">
    <source>
        <dbReference type="ARBA" id="ARBA00022448"/>
    </source>
</evidence>
<dbReference type="InterPro" id="IPR016024">
    <property type="entry name" value="ARM-type_fold"/>
</dbReference>
<keyword evidence="1" id="KW-0813">Transport</keyword>
<dbReference type="GO" id="GO:0015031">
    <property type="term" value="P:protein transport"/>
    <property type="evidence" value="ECO:0007669"/>
    <property type="project" value="UniProtKB-KW"/>
</dbReference>
<dbReference type="InterPro" id="IPR032691">
    <property type="entry name" value="Mon2/Sec7/BIG1-like_HUS"/>
</dbReference>
<dbReference type="SUPFAM" id="SSF48371">
    <property type="entry name" value="ARM repeat"/>
    <property type="match status" value="1"/>
</dbReference>
<protein>
    <submittedName>
        <fullName evidence="6">CIC11C00000003870</fullName>
    </submittedName>
</protein>
<proteinExistence type="predicted"/>
<evidence type="ECO:0000259" key="3">
    <source>
        <dbReference type="Pfam" id="PF12783"/>
    </source>
</evidence>
<dbReference type="STRING" id="45354.A0A1L0BYZ4"/>
<dbReference type="GO" id="GO:0005794">
    <property type="term" value="C:Golgi apparatus"/>
    <property type="evidence" value="ECO:0007669"/>
    <property type="project" value="UniProtKB-ARBA"/>
</dbReference>
<name>A0A1L0BYZ4_9ASCO</name>
<dbReference type="Proteomes" id="UP000182334">
    <property type="component" value="Chromosome V"/>
</dbReference>
<organism evidence="6 7">
    <name type="scientific">Sungouiella intermedia</name>
    <dbReference type="NCBI Taxonomy" id="45354"/>
    <lineage>
        <taxon>Eukaryota</taxon>
        <taxon>Fungi</taxon>
        <taxon>Dikarya</taxon>
        <taxon>Ascomycota</taxon>
        <taxon>Saccharomycotina</taxon>
        <taxon>Pichiomycetes</taxon>
        <taxon>Metschnikowiaceae</taxon>
        <taxon>Sungouiella</taxon>
    </lineage>
</organism>
<dbReference type="Pfam" id="PF16206">
    <property type="entry name" value="Mon2_C"/>
    <property type="match status" value="1"/>
</dbReference>
<dbReference type="EMBL" id="LT635760">
    <property type="protein sequence ID" value="SGZ55634.1"/>
    <property type="molecule type" value="Genomic_DNA"/>
</dbReference>
<dbReference type="OrthoDB" id="294853at2759"/>
<keyword evidence="7" id="KW-1185">Reference proteome</keyword>
<feature type="domain" description="Mon2 C-terminal" evidence="4">
    <location>
        <begin position="902"/>
        <end position="1043"/>
    </location>
</feature>
<feature type="domain" description="Mon2/Sec7/BIG1-like dimerisation and cyclophilin-binding" evidence="5">
    <location>
        <begin position="4"/>
        <end position="171"/>
    </location>
</feature>
<evidence type="ECO:0000313" key="6">
    <source>
        <dbReference type="EMBL" id="SGZ55634.1"/>
    </source>
</evidence>
<reference evidence="6 7" key="1">
    <citation type="submission" date="2016-10" db="EMBL/GenBank/DDBJ databases">
        <authorList>
            <person name="de Groot N.N."/>
        </authorList>
    </citation>
    <scope>NUCLEOTIDE SEQUENCE [LARGE SCALE GENOMIC DNA]</scope>
    <source>
        <strain evidence="6 7">CBS 141442</strain>
    </source>
</reference>
<evidence type="ECO:0000313" key="7">
    <source>
        <dbReference type="Proteomes" id="UP000182334"/>
    </source>
</evidence>
<sequence>MATVAQIQTDLADLAHEVKRRNHDVRLAIDHATAESRKVSPTTVVNVHPNLQMALYLPFISSLSSGNPKLVNLALLVILRLATLSSLSHNQLLLIVDSLHQLDIGASSLETQLKTLQACTPLATNYTLDRDHFLRIVAVCSRLASNSNVVVANTASATLQQVFSSLFDKLRNHETETKNATVIVDTDMGNEKMPTYQVDDLEAECFYVFLDLSSAIDGGKLEYFDTSDIKLRPQAALEIIENILSLAGDVFESHEELAALLKSKTVPAMLKVLNSPGYVFSLVVRTLRTLHILLASHMTTLNVESEIVISFANHIMLNSNGSDSTLHDFNSPTVLPFWEKVLVLEFYKGLFSHFSTVRQVYANYDSISKKKNVLHEVLTVINNYLLDNFSQNFNNDTIQIPQDRGGNQLSKATSTMKVAVLDHLDKIDPPENIPSLYPMHLVFKILVSFSEGVSDFVSNLSTNANPETLERDVEFITSMNEEVFPEIFHLYKKFIYCNMDSEYFHTCVRALQKYTHAIGILGLSSLRDGLLLTLSDCCTRNAAPEDAKKNGASHFLSIGESIVESISSSIQSPAVVSPSLNLISQFSELSRNTKNELVGMRSFNSRQVVCLRALSNLALSLGSTLQGSWKIIWITFQWVDYFMKGPDQFSGYSNLKDIKKFGEPRLTSQDLNTMDGANKRFLESIHDYQQSSYKELVHVLIELYDGTKSGVSDDMIPIEVCPFNKIYFIDQLVLIAKLNPQKFLFYQEDTWNQLIDYFIMLGTNRSIQYGVRNYLVKCFTNVIVDITRQGFDTNDEKLDPILAEKSLKSLLGFLQNLHALGTPQEHLVLNCETELHLTVLVTVHGLIDGYVEKYQNSWDLVFAILNTAFINTEARSVDANLNDKIVSLISTSFGTLKLILDEFLTTLPSQQLKSLIDTLLNFCSQKFDLNISFSSVSYFWLISDCISSKIGSDEMGNISHFAGLSTISELESLLANSNDSATMNQALNIYLLAQLSNLSTDKRARVREGAIQTLFQIIDVQGKQISSWRMVYDIVLPGLLDLTMCFEIKEKENRTDATESLNLVLSGLVSMYTKFMMDFENEDKDLTLAFWKELLQYFDNMFNLSWKGLNLKIFESYQDLVMLLSRKAIPEELADMLFEFWVNVSIDYDFVNPDYLVSLAVYNRSFKPLYQIIKDKLDFETASRVMSNLNKCARYPVLKPGLSDTTKPTELQQSVLDNLVLIDKKGENEEILAAVIQQLGLISSYPFEIRGRIEAKLKSIEARLKIPSFIAVSSLALKLVKGKIAELSSTTVLLADKVFIKLVRSLLYLVRYKAQGISGLHDEPLWVQCNNVIHDLISRFLVENGKAAIDKEIWQLILDCITVCFETLTEAQEKHNVRQYEQLTKTVLPVLFSADTGHPDLVDHFVYSVYQQSFLYESNDIEKDLVGNLQTSSLTEIRNAYKMLCEYHFEESFGTTAVLLVYKNRDMRFKCLTELFKFASASDRSSSIAMECLITRTAFTLRRFTADEGLLLRKPLPKIQREEISVILLGLRDVSPLASVSQMAGINNLLSLTIPYATRLENISYLIEDILREGHTG</sequence>
<dbReference type="Pfam" id="PF12783">
    <property type="entry name" value="Sec7-like_HUS"/>
    <property type="match status" value="1"/>
</dbReference>
<accession>A0A1L0BYZ4</accession>
<evidence type="ECO:0000259" key="4">
    <source>
        <dbReference type="Pfam" id="PF16206"/>
    </source>
</evidence>
<evidence type="ECO:0000259" key="5">
    <source>
        <dbReference type="Pfam" id="PF16213"/>
    </source>
</evidence>
<evidence type="ECO:0000256" key="2">
    <source>
        <dbReference type="ARBA" id="ARBA00022927"/>
    </source>
</evidence>
<feature type="domain" description="Mon2/Sec7/BIG1-like HUS" evidence="3">
    <location>
        <begin position="204"/>
        <end position="373"/>
    </location>
</feature>
<keyword evidence="2" id="KW-0653">Protein transport</keyword>
<dbReference type="Pfam" id="PF16213">
    <property type="entry name" value="DCB"/>
    <property type="match status" value="1"/>
</dbReference>
<dbReference type="InterPro" id="IPR032817">
    <property type="entry name" value="Mon2_C"/>
</dbReference>
<gene>
    <name evidence="6" type="ORF">SAMEA4029010_CIC11G00000003870</name>
</gene>
<dbReference type="InterPro" id="IPR032629">
    <property type="entry name" value="DCB_dom"/>
</dbReference>